<organism evidence="1 2">
    <name type="scientific">Cutaneotrichosporon oleaginosum</name>
    <dbReference type="NCBI Taxonomy" id="879819"/>
    <lineage>
        <taxon>Eukaryota</taxon>
        <taxon>Fungi</taxon>
        <taxon>Dikarya</taxon>
        <taxon>Basidiomycota</taxon>
        <taxon>Agaricomycotina</taxon>
        <taxon>Tremellomycetes</taxon>
        <taxon>Trichosporonales</taxon>
        <taxon>Trichosporonaceae</taxon>
        <taxon>Cutaneotrichosporon</taxon>
    </lineage>
</organism>
<name>A0A0J0XLD3_9TREE</name>
<protein>
    <submittedName>
        <fullName evidence="1">Uncharacterized protein</fullName>
    </submittedName>
</protein>
<accession>A0A0J0XLD3</accession>
<evidence type="ECO:0000313" key="1">
    <source>
        <dbReference type="EMBL" id="KLT41896.1"/>
    </source>
</evidence>
<dbReference type="Proteomes" id="UP000053611">
    <property type="component" value="Unassembled WGS sequence"/>
</dbReference>
<evidence type="ECO:0000313" key="2">
    <source>
        <dbReference type="Proteomes" id="UP000053611"/>
    </source>
</evidence>
<gene>
    <name evidence="1" type="ORF">CC85DRAFT_101612</name>
</gene>
<dbReference type="AlphaFoldDB" id="A0A0J0XLD3"/>
<sequence>MRLADKLRLPGGDAFIEARFNTYLYTVQLSWSTSETPSAPPTDLISRTISSCGCGLPLNAMPRRAVDLNCHPKLDRQSVTEDKVELASDKSVPVELMRRPQYMAHSYVEKLTGSG</sequence>
<keyword evidence="2" id="KW-1185">Reference proteome</keyword>
<dbReference type="EMBL" id="KQ087211">
    <property type="protein sequence ID" value="KLT41896.1"/>
    <property type="molecule type" value="Genomic_DNA"/>
</dbReference>
<reference evidence="1 2" key="1">
    <citation type="submission" date="2015-03" db="EMBL/GenBank/DDBJ databases">
        <title>Genomics and transcriptomics of the oil-accumulating basidiomycete yeast T. oleaginosus allow insights into substrate utilization and the diverse evolutionary trajectories of mating systems in fungi.</title>
        <authorList>
            <consortium name="DOE Joint Genome Institute"/>
            <person name="Kourist R."/>
            <person name="Kracht O."/>
            <person name="Bracharz F."/>
            <person name="Lipzen A."/>
            <person name="Nolan M."/>
            <person name="Ohm R."/>
            <person name="Grigoriev I."/>
            <person name="Sun S."/>
            <person name="Heitman J."/>
            <person name="Bruck T."/>
            <person name="Nowrousian M."/>
        </authorList>
    </citation>
    <scope>NUCLEOTIDE SEQUENCE [LARGE SCALE GENOMIC DNA]</scope>
    <source>
        <strain evidence="1 2">IBC0246</strain>
    </source>
</reference>
<proteinExistence type="predicted"/>